<dbReference type="GO" id="GO:0140664">
    <property type="term" value="F:ATP-dependent DNA damage sensor activity"/>
    <property type="evidence" value="ECO:0007669"/>
    <property type="project" value="InterPro"/>
</dbReference>
<dbReference type="OrthoDB" id="9802448at2"/>
<evidence type="ECO:0000256" key="4">
    <source>
        <dbReference type="SAM" id="Phobius"/>
    </source>
</evidence>
<dbReference type="GO" id="GO:0006298">
    <property type="term" value="P:mismatch repair"/>
    <property type="evidence" value="ECO:0007669"/>
    <property type="project" value="InterPro"/>
</dbReference>
<evidence type="ECO:0000256" key="3">
    <source>
        <dbReference type="ARBA" id="ARBA00023125"/>
    </source>
</evidence>
<protein>
    <recommendedName>
        <fullName evidence="5">DNA mismatch repair proteins mutS family domain-containing protein</fullName>
    </recommendedName>
</protein>
<feature type="transmembrane region" description="Helical" evidence="4">
    <location>
        <begin position="20"/>
        <end position="37"/>
    </location>
</feature>
<dbReference type="GO" id="GO:0030983">
    <property type="term" value="F:mismatched DNA binding"/>
    <property type="evidence" value="ECO:0007669"/>
    <property type="project" value="InterPro"/>
</dbReference>
<gene>
    <name evidence="6" type="ORF">PHACT_04320</name>
</gene>
<evidence type="ECO:0000256" key="1">
    <source>
        <dbReference type="ARBA" id="ARBA00022741"/>
    </source>
</evidence>
<dbReference type="SUPFAM" id="SSF52540">
    <property type="entry name" value="P-loop containing nucleoside triphosphate hydrolases"/>
    <property type="match status" value="1"/>
</dbReference>
<dbReference type="PANTHER" id="PTHR11361">
    <property type="entry name" value="DNA MISMATCH REPAIR PROTEIN MUTS FAMILY MEMBER"/>
    <property type="match status" value="1"/>
</dbReference>
<keyword evidence="4" id="KW-0472">Membrane</keyword>
<dbReference type="InterPro" id="IPR027417">
    <property type="entry name" value="P-loop_NTPase"/>
</dbReference>
<reference evidence="7" key="1">
    <citation type="submission" date="2016-07" db="EMBL/GenBank/DDBJ databases">
        <authorList>
            <person name="Florea S."/>
            <person name="Webb J.S."/>
            <person name="Jaromczyk J."/>
            <person name="Schardl C.L."/>
        </authorList>
    </citation>
    <scope>NUCLEOTIDE SEQUENCE [LARGE SCALE GENOMIC DNA]</scope>
    <source>
        <strain evidence="7">KCTC 42131</strain>
    </source>
</reference>
<dbReference type="GO" id="GO:0005829">
    <property type="term" value="C:cytosol"/>
    <property type="evidence" value="ECO:0007669"/>
    <property type="project" value="TreeGrafter"/>
</dbReference>
<organism evidence="6 7">
    <name type="scientific">Pseudohongiella acticola</name>
    <dbReference type="NCBI Taxonomy" id="1524254"/>
    <lineage>
        <taxon>Bacteria</taxon>
        <taxon>Pseudomonadati</taxon>
        <taxon>Pseudomonadota</taxon>
        <taxon>Gammaproteobacteria</taxon>
        <taxon>Pseudomonadales</taxon>
        <taxon>Pseudohongiellaceae</taxon>
        <taxon>Pseudohongiella</taxon>
    </lineage>
</organism>
<dbReference type="Gene3D" id="3.40.50.300">
    <property type="entry name" value="P-loop containing nucleotide triphosphate hydrolases"/>
    <property type="match status" value="1"/>
</dbReference>
<evidence type="ECO:0000256" key="2">
    <source>
        <dbReference type="ARBA" id="ARBA00022840"/>
    </source>
</evidence>
<sequence>MTLASVSQNHENAIVNNLMYFINLVVLYDFFVYTLTINSVHRNLETARLCYLTVASVDASVATASYIHRHTDICNPQLNDQMTLELQNAYHPLLTSYVPNSYPAAQTSALITGSNMAGKTTFIKTVGVNYILARALWLCHATSAQFPALNIHSSIKTEDGLEEGKSFYFSELERLKEFVRLTTKGERCIFLIDEIYRGTNTVERIAGAAAVLQNLAQSNIVMVTTHDIELTRFLSKQYGIWHFEETGNVTEPFDYKLRPGICTTRNAIKLMSNIGYPEHITESAKAVARVLESES</sequence>
<accession>A0A1E8CJ29</accession>
<name>A0A1E8CJ29_9GAMM</name>
<dbReference type="Proteomes" id="UP000175669">
    <property type="component" value="Unassembled WGS sequence"/>
</dbReference>
<dbReference type="EMBL" id="MASR01000001">
    <property type="protein sequence ID" value="OFE12456.1"/>
    <property type="molecule type" value="Genomic_DNA"/>
</dbReference>
<keyword evidence="3" id="KW-0238">DNA-binding</keyword>
<keyword evidence="7" id="KW-1185">Reference proteome</keyword>
<keyword evidence="1" id="KW-0547">Nucleotide-binding</keyword>
<dbReference type="InterPro" id="IPR000432">
    <property type="entry name" value="DNA_mismatch_repair_MutS_C"/>
</dbReference>
<dbReference type="AlphaFoldDB" id="A0A1E8CJ29"/>
<evidence type="ECO:0000259" key="5">
    <source>
        <dbReference type="SMART" id="SM00534"/>
    </source>
</evidence>
<proteinExistence type="predicted"/>
<dbReference type="InterPro" id="IPR045076">
    <property type="entry name" value="MutS"/>
</dbReference>
<evidence type="ECO:0000313" key="6">
    <source>
        <dbReference type="EMBL" id="OFE12456.1"/>
    </source>
</evidence>
<comment type="caution">
    <text evidence="6">The sequence shown here is derived from an EMBL/GenBank/DDBJ whole genome shotgun (WGS) entry which is preliminary data.</text>
</comment>
<dbReference type="SMART" id="SM00534">
    <property type="entry name" value="MUTSac"/>
    <property type="match status" value="1"/>
</dbReference>
<keyword evidence="2" id="KW-0067">ATP-binding</keyword>
<dbReference type="PANTHER" id="PTHR11361:SF152">
    <property type="entry name" value="DNA MISMATCH REPAIR PROTEIN"/>
    <property type="match status" value="1"/>
</dbReference>
<feature type="domain" description="DNA mismatch repair proteins mutS family" evidence="5">
    <location>
        <begin position="106"/>
        <end position="289"/>
    </location>
</feature>
<dbReference type="GO" id="GO:0005524">
    <property type="term" value="F:ATP binding"/>
    <property type="evidence" value="ECO:0007669"/>
    <property type="project" value="UniProtKB-KW"/>
</dbReference>
<keyword evidence="4" id="KW-0812">Transmembrane</keyword>
<dbReference type="Pfam" id="PF00488">
    <property type="entry name" value="MutS_V"/>
    <property type="match status" value="1"/>
</dbReference>
<keyword evidence="4" id="KW-1133">Transmembrane helix</keyword>
<evidence type="ECO:0000313" key="7">
    <source>
        <dbReference type="Proteomes" id="UP000175669"/>
    </source>
</evidence>
<dbReference type="STRING" id="1524254.PHACT_04320"/>